<dbReference type="AlphaFoldDB" id="A0AAN9N6V4"/>
<feature type="compositionally biased region" description="Polar residues" evidence="1">
    <location>
        <begin position="7"/>
        <end position="28"/>
    </location>
</feature>
<comment type="caution">
    <text evidence="2">The sequence shown here is derived from an EMBL/GenBank/DDBJ whole genome shotgun (WGS) entry which is preliminary data.</text>
</comment>
<dbReference type="EMBL" id="JAYMYR010000004">
    <property type="protein sequence ID" value="KAK7366791.1"/>
    <property type="molecule type" value="Genomic_DNA"/>
</dbReference>
<gene>
    <name evidence="2" type="ORF">VNO80_08788</name>
</gene>
<protein>
    <submittedName>
        <fullName evidence="2">Uncharacterized protein</fullName>
    </submittedName>
</protein>
<evidence type="ECO:0000313" key="2">
    <source>
        <dbReference type="EMBL" id="KAK7366791.1"/>
    </source>
</evidence>
<feature type="compositionally biased region" description="Basic and acidic residues" evidence="1">
    <location>
        <begin position="29"/>
        <end position="42"/>
    </location>
</feature>
<feature type="region of interest" description="Disordered" evidence="1">
    <location>
        <begin position="1"/>
        <end position="47"/>
    </location>
</feature>
<name>A0AAN9N6V4_PHACN</name>
<organism evidence="2 3">
    <name type="scientific">Phaseolus coccineus</name>
    <name type="common">Scarlet runner bean</name>
    <name type="synonym">Phaseolus multiflorus</name>
    <dbReference type="NCBI Taxonomy" id="3886"/>
    <lineage>
        <taxon>Eukaryota</taxon>
        <taxon>Viridiplantae</taxon>
        <taxon>Streptophyta</taxon>
        <taxon>Embryophyta</taxon>
        <taxon>Tracheophyta</taxon>
        <taxon>Spermatophyta</taxon>
        <taxon>Magnoliopsida</taxon>
        <taxon>eudicotyledons</taxon>
        <taxon>Gunneridae</taxon>
        <taxon>Pentapetalae</taxon>
        <taxon>rosids</taxon>
        <taxon>fabids</taxon>
        <taxon>Fabales</taxon>
        <taxon>Fabaceae</taxon>
        <taxon>Papilionoideae</taxon>
        <taxon>50 kb inversion clade</taxon>
        <taxon>NPAAA clade</taxon>
        <taxon>indigoferoid/millettioid clade</taxon>
        <taxon>Phaseoleae</taxon>
        <taxon>Phaseolus</taxon>
    </lineage>
</organism>
<accession>A0AAN9N6V4</accession>
<evidence type="ECO:0000313" key="3">
    <source>
        <dbReference type="Proteomes" id="UP001374584"/>
    </source>
</evidence>
<keyword evidence="3" id="KW-1185">Reference proteome</keyword>
<dbReference type="Proteomes" id="UP001374584">
    <property type="component" value="Unassembled WGS sequence"/>
</dbReference>
<reference evidence="2 3" key="1">
    <citation type="submission" date="2024-01" db="EMBL/GenBank/DDBJ databases">
        <title>The genomes of 5 underutilized Papilionoideae crops provide insights into root nodulation and disease resistanc.</title>
        <authorList>
            <person name="Jiang F."/>
        </authorList>
    </citation>
    <scope>NUCLEOTIDE SEQUENCE [LARGE SCALE GENOMIC DNA]</scope>
    <source>
        <strain evidence="2">JINMINGXINNONG_FW02</strain>
        <tissue evidence="2">Leaves</tissue>
    </source>
</reference>
<evidence type="ECO:0000256" key="1">
    <source>
        <dbReference type="SAM" id="MobiDB-lite"/>
    </source>
</evidence>
<sequence>MEAEATTMVTGNELQKQQEGSQLASLRQSIDKHESLSSKGDNESNSVSECEIHWEELQLREQIGQAKVYFGNGYTEETLQDYRKEVSLSVSVLL</sequence>
<proteinExistence type="predicted"/>